<evidence type="ECO:0000256" key="11">
    <source>
        <dbReference type="ARBA" id="ARBA00044561"/>
    </source>
</evidence>
<feature type="signal peptide" evidence="14">
    <location>
        <begin position="1"/>
        <end position="22"/>
    </location>
</feature>
<dbReference type="STRING" id="10195.A0A3M7T0Z9"/>
<evidence type="ECO:0000256" key="4">
    <source>
        <dbReference type="ARBA" id="ARBA00022729"/>
    </source>
</evidence>
<dbReference type="OrthoDB" id="10046582at2759"/>
<evidence type="ECO:0000256" key="14">
    <source>
        <dbReference type="SAM" id="SignalP"/>
    </source>
</evidence>
<evidence type="ECO:0000256" key="8">
    <source>
        <dbReference type="ARBA" id="ARBA00031037"/>
    </source>
</evidence>
<evidence type="ECO:0000256" key="9">
    <source>
        <dbReference type="ARBA" id="ARBA00044499"/>
    </source>
</evidence>
<evidence type="ECO:0000313" key="16">
    <source>
        <dbReference type="Proteomes" id="UP000276133"/>
    </source>
</evidence>
<dbReference type="InterPro" id="IPR031424">
    <property type="entry name" value="QVR-like"/>
</dbReference>
<evidence type="ECO:0000256" key="3">
    <source>
        <dbReference type="ARBA" id="ARBA00022475"/>
    </source>
</evidence>
<reference evidence="15 16" key="1">
    <citation type="journal article" date="2018" name="Sci. Rep.">
        <title>Genomic signatures of local adaptation to the degree of environmental predictability in rotifers.</title>
        <authorList>
            <person name="Franch-Gras L."/>
            <person name="Hahn C."/>
            <person name="Garcia-Roger E.M."/>
            <person name="Carmona M.J."/>
            <person name="Serra M."/>
            <person name="Gomez A."/>
        </authorList>
    </citation>
    <scope>NUCLEOTIDE SEQUENCE [LARGE SCALE GENOMIC DNA]</scope>
    <source>
        <strain evidence="15">HYR1</strain>
    </source>
</reference>
<keyword evidence="5" id="KW-0090">Biological rhythms</keyword>
<dbReference type="InterPro" id="IPR050975">
    <property type="entry name" value="Sleep_regulator"/>
</dbReference>
<evidence type="ECO:0000256" key="1">
    <source>
        <dbReference type="ARBA" id="ARBA00004471"/>
    </source>
</evidence>
<keyword evidence="4 14" id="KW-0732">Signal</keyword>
<evidence type="ECO:0000256" key="13">
    <source>
        <dbReference type="ARBA" id="ARBA00046769"/>
    </source>
</evidence>
<dbReference type="PANTHER" id="PTHR33562">
    <property type="entry name" value="ATILLA, ISOFORM B-RELATED-RELATED"/>
    <property type="match status" value="1"/>
</dbReference>
<dbReference type="GO" id="GO:0045121">
    <property type="term" value="C:membrane raft"/>
    <property type="evidence" value="ECO:0007669"/>
    <property type="project" value="UniProtKB-SubCell"/>
</dbReference>
<comment type="subcellular location">
    <subcellularLocation>
        <location evidence="1">Cell membrane</location>
        <topology evidence="1">Lipid-anchor</topology>
        <topology evidence="1">GPI-anchor</topology>
        <orientation evidence="1">Extracellular side</orientation>
    </subcellularLocation>
    <subcellularLocation>
        <location evidence="9">Membrane raft</location>
        <topology evidence="9">Lipid-anchor</topology>
        <topology evidence="9">GPI-anchor</topology>
        <orientation evidence="9">Extracellular side</orientation>
    </subcellularLocation>
</comment>
<evidence type="ECO:0000256" key="10">
    <source>
        <dbReference type="ARBA" id="ARBA00044524"/>
    </source>
</evidence>
<dbReference type="GO" id="GO:0030431">
    <property type="term" value="P:sleep"/>
    <property type="evidence" value="ECO:0007669"/>
    <property type="project" value="InterPro"/>
</dbReference>
<evidence type="ECO:0000256" key="6">
    <source>
        <dbReference type="ARBA" id="ARBA00023157"/>
    </source>
</evidence>
<accession>A0A3M7T0Z9</accession>
<feature type="chain" id="PRO_5018280486" description="UPAR/Ly6 domain-containing protein qvr" evidence="14">
    <location>
        <begin position="23"/>
        <end position="144"/>
    </location>
</feature>
<dbReference type="GO" id="GO:0032222">
    <property type="term" value="P:regulation of synaptic transmission, cholinergic"/>
    <property type="evidence" value="ECO:0007669"/>
    <property type="project" value="InterPro"/>
</dbReference>
<evidence type="ECO:0000313" key="15">
    <source>
        <dbReference type="EMBL" id="RNA41714.1"/>
    </source>
</evidence>
<sequence length="144" mass="16379">MNSQNFMLYVSCLLSLTHKVFSLQCYQCDSSEDQFCPAFGFFDETKNALVDCYGLESATPGHMCVKISKSSPDTLYAKGWKTTIRRCASRSDFSVSWGCRYYIDEVGLYVETCYCSDKDGCNSANRFNVFNILPLVLLSKMFFL</sequence>
<organism evidence="15 16">
    <name type="scientific">Brachionus plicatilis</name>
    <name type="common">Marine rotifer</name>
    <name type="synonym">Brachionus muelleri</name>
    <dbReference type="NCBI Taxonomy" id="10195"/>
    <lineage>
        <taxon>Eukaryota</taxon>
        <taxon>Metazoa</taxon>
        <taxon>Spiralia</taxon>
        <taxon>Gnathifera</taxon>
        <taxon>Rotifera</taxon>
        <taxon>Eurotatoria</taxon>
        <taxon>Monogononta</taxon>
        <taxon>Pseudotrocha</taxon>
        <taxon>Ploima</taxon>
        <taxon>Brachionidae</taxon>
        <taxon>Brachionus</taxon>
    </lineage>
</organism>
<keyword evidence="6" id="KW-1015">Disulfide bond</keyword>
<evidence type="ECO:0000256" key="2">
    <source>
        <dbReference type="ARBA" id="ARBA00010522"/>
    </source>
</evidence>
<dbReference type="AlphaFoldDB" id="A0A3M7T0Z9"/>
<comment type="similarity">
    <text evidence="2">Belongs to the quiver family.</text>
</comment>
<keyword evidence="7" id="KW-0325">Glycoprotein</keyword>
<dbReference type="Proteomes" id="UP000276133">
    <property type="component" value="Unassembled WGS sequence"/>
</dbReference>
<dbReference type="Pfam" id="PF17064">
    <property type="entry name" value="QVR"/>
    <property type="match status" value="1"/>
</dbReference>
<comment type="caution">
    <text evidence="15">The sequence shown here is derived from an EMBL/GenBank/DDBJ whole genome shotgun (WGS) entry which is preliminary data.</text>
</comment>
<evidence type="ECO:0000256" key="5">
    <source>
        <dbReference type="ARBA" id="ARBA00023108"/>
    </source>
</evidence>
<proteinExistence type="inferred from homology"/>
<dbReference type="PANTHER" id="PTHR33562:SF31">
    <property type="entry name" value="PROTEIN QUIVER"/>
    <property type="match status" value="1"/>
</dbReference>
<comment type="subunit">
    <text evidence="13">Interacts (via loop 2 of the three-fingered Ly-6 domain) with Sh/shaker; this interaction may stabilize both components of the complex and may be required for targeting or retention of Sh/shaker to neural cell projections. Interacts (via loop 2 of the three-fingered Ly-6 domain) with nAChRalpha3 and potentially other nicotinic acetylcholine receptors; this interaction is required for antagonism of nicotinic acetylcholine receptors.</text>
</comment>
<evidence type="ECO:0000256" key="7">
    <source>
        <dbReference type="ARBA" id="ARBA00023180"/>
    </source>
</evidence>
<dbReference type="GO" id="GO:0048511">
    <property type="term" value="P:rhythmic process"/>
    <property type="evidence" value="ECO:0007669"/>
    <property type="project" value="UniProtKB-KW"/>
</dbReference>
<protein>
    <recommendedName>
        <fullName evidence="10">UPAR/Ly6 domain-containing protein qvr</fullName>
    </recommendedName>
    <alternativeName>
        <fullName evidence="11">Protein quiver</fullName>
    </alternativeName>
    <alternativeName>
        <fullName evidence="8">Protein sleepless</fullName>
    </alternativeName>
</protein>
<name>A0A3M7T0Z9_BRAPC</name>
<keyword evidence="16" id="KW-1185">Reference proteome</keyword>
<comment type="function">
    <text evidence="12">Bifunctional regulator of neuronal activity in the mushroom body, and possibly other regions of the brain, that acts as a signaling molecule required for homeostatic regulation of sleep under normal conditions and after sleep deprivation. Reduces neuronal excitability by enhancing Sh/shaker K(+) channel activity; possibly by stabilizing Sh/shaker to increase protein levels, accelerating its activation kinetics, slowing C-type inactivation and enhancing recovery from inactivation. Specifically affects the A-type K(+) current. Antagonizes nicotinic acetylcholine receptors (nAChRs) to reduce synaptic transmission, possibly by preventing their localization to the cell surface. Required for regulation of neuromuscular excitability and plasticity at neuromuscular junctions.</text>
</comment>
<dbReference type="EMBL" id="REGN01000472">
    <property type="protein sequence ID" value="RNA41714.1"/>
    <property type="molecule type" value="Genomic_DNA"/>
</dbReference>
<gene>
    <name evidence="15" type="ORF">BpHYR1_040510</name>
</gene>
<keyword evidence="3" id="KW-1003">Cell membrane</keyword>
<evidence type="ECO:0000256" key="12">
    <source>
        <dbReference type="ARBA" id="ARBA00045788"/>
    </source>
</evidence>
<dbReference type="GO" id="GO:0005886">
    <property type="term" value="C:plasma membrane"/>
    <property type="evidence" value="ECO:0007669"/>
    <property type="project" value="UniProtKB-SubCell"/>
</dbReference>
<keyword evidence="3" id="KW-0472">Membrane</keyword>